<accession>A0A0A9AT89</accession>
<name>A0A0A9AT89_ARUDO</name>
<reference evidence="1" key="1">
    <citation type="submission" date="2014-09" db="EMBL/GenBank/DDBJ databases">
        <authorList>
            <person name="Magalhaes I.L.F."/>
            <person name="Oliveira U."/>
            <person name="Santos F.R."/>
            <person name="Vidigal T.H.D.A."/>
            <person name="Brescovit A.D."/>
            <person name="Santos A.J."/>
        </authorList>
    </citation>
    <scope>NUCLEOTIDE SEQUENCE</scope>
    <source>
        <tissue evidence="1">Shoot tissue taken approximately 20 cm above the soil surface</tissue>
    </source>
</reference>
<dbReference type="AlphaFoldDB" id="A0A0A9AT89"/>
<organism evidence="1">
    <name type="scientific">Arundo donax</name>
    <name type="common">Giant reed</name>
    <name type="synonym">Donax arundinaceus</name>
    <dbReference type="NCBI Taxonomy" id="35708"/>
    <lineage>
        <taxon>Eukaryota</taxon>
        <taxon>Viridiplantae</taxon>
        <taxon>Streptophyta</taxon>
        <taxon>Embryophyta</taxon>
        <taxon>Tracheophyta</taxon>
        <taxon>Spermatophyta</taxon>
        <taxon>Magnoliopsida</taxon>
        <taxon>Liliopsida</taxon>
        <taxon>Poales</taxon>
        <taxon>Poaceae</taxon>
        <taxon>PACMAD clade</taxon>
        <taxon>Arundinoideae</taxon>
        <taxon>Arundineae</taxon>
        <taxon>Arundo</taxon>
    </lineage>
</organism>
<dbReference type="EMBL" id="GBRH01245805">
    <property type="protein sequence ID" value="JAD52090.1"/>
    <property type="molecule type" value="Transcribed_RNA"/>
</dbReference>
<evidence type="ECO:0000313" key="1">
    <source>
        <dbReference type="EMBL" id="JAD52090.1"/>
    </source>
</evidence>
<proteinExistence type="predicted"/>
<protein>
    <submittedName>
        <fullName evidence="1">Uncharacterized protein</fullName>
    </submittedName>
</protein>
<reference evidence="1" key="2">
    <citation type="journal article" date="2015" name="Data Brief">
        <title>Shoot transcriptome of the giant reed, Arundo donax.</title>
        <authorList>
            <person name="Barrero R.A."/>
            <person name="Guerrero F.D."/>
            <person name="Moolhuijzen P."/>
            <person name="Goolsby J.A."/>
            <person name="Tidwell J."/>
            <person name="Bellgard S.E."/>
            <person name="Bellgard M.I."/>
        </authorList>
    </citation>
    <scope>NUCLEOTIDE SEQUENCE</scope>
    <source>
        <tissue evidence="1">Shoot tissue taken approximately 20 cm above the soil surface</tissue>
    </source>
</reference>
<sequence>MDSASSISVSFRPECSK</sequence>